<keyword evidence="1" id="KW-0812">Transmembrane</keyword>
<dbReference type="GeneID" id="85360064"/>
<evidence type="ECO:0000313" key="2">
    <source>
        <dbReference type="EMBL" id="KAK0466912.1"/>
    </source>
</evidence>
<keyword evidence="1" id="KW-1133">Transmembrane helix</keyword>
<name>A0AA39NJQ2_ARMTA</name>
<evidence type="ECO:0000313" key="3">
    <source>
        <dbReference type="Proteomes" id="UP001175211"/>
    </source>
</evidence>
<feature type="transmembrane region" description="Helical" evidence="1">
    <location>
        <begin position="17"/>
        <end position="41"/>
    </location>
</feature>
<dbReference type="EMBL" id="JAUEPS010000003">
    <property type="protein sequence ID" value="KAK0466912.1"/>
    <property type="molecule type" value="Genomic_DNA"/>
</dbReference>
<gene>
    <name evidence="2" type="ORF">EV420DRAFT_1635946</name>
</gene>
<keyword evidence="3" id="KW-1185">Reference proteome</keyword>
<proteinExistence type="predicted"/>
<accession>A0AA39NJQ2</accession>
<reference evidence="2" key="1">
    <citation type="submission" date="2023-06" db="EMBL/GenBank/DDBJ databases">
        <authorList>
            <consortium name="Lawrence Berkeley National Laboratory"/>
            <person name="Ahrendt S."/>
            <person name="Sahu N."/>
            <person name="Indic B."/>
            <person name="Wong-Bajracharya J."/>
            <person name="Merenyi Z."/>
            <person name="Ke H.-M."/>
            <person name="Monk M."/>
            <person name="Kocsube S."/>
            <person name="Drula E."/>
            <person name="Lipzen A."/>
            <person name="Balint B."/>
            <person name="Henrissat B."/>
            <person name="Andreopoulos B."/>
            <person name="Martin F.M."/>
            <person name="Harder C.B."/>
            <person name="Rigling D."/>
            <person name="Ford K.L."/>
            <person name="Foster G.D."/>
            <person name="Pangilinan J."/>
            <person name="Papanicolaou A."/>
            <person name="Barry K."/>
            <person name="LaButti K."/>
            <person name="Viragh M."/>
            <person name="Koriabine M."/>
            <person name="Yan M."/>
            <person name="Riley R."/>
            <person name="Champramary S."/>
            <person name="Plett K.L."/>
            <person name="Tsai I.J."/>
            <person name="Slot J."/>
            <person name="Sipos G."/>
            <person name="Plett J."/>
            <person name="Nagy L.G."/>
            <person name="Grigoriev I.V."/>
        </authorList>
    </citation>
    <scope>NUCLEOTIDE SEQUENCE</scope>
    <source>
        <strain evidence="2">CCBAS 213</strain>
    </source>
</reference>
<comment type="caution">
    <text evidence="2">The sequence shown here is derived from an EMBL/GenBank/DDBJ whole genome shotgun (WGS) entry which is preliminary data.</text>
</comment>
<keyword evidence="1" id="KW-0472">Membrane</keyword>
<dbReference type="AlphaFoldDB" id="A0AA39NJQ2"/>
<evidence type="ECO:0000256" key="1">
    <source>
        <dbReference type="SAM" id="Phobius"/>
    </source>
</evidence>
<dbReference type="RefSeq" id="XP_060337504.1">
    <property type="nucleotide sequence ID" value="XM_060476516.1"/>
</dbReference>
<sequence>MITNNNTELIQTTSSHFAVAIAMAQAVFGLFKSIIALLLFWACPSMTPSVPEYPRMAVTAKAGRSTSRYSMMVAPSSSMSFSPSSSTLVETPSECDDAIAEPKKAGAKKHFPPAPGHMKKEIRRLAKTAKAEMRPFA</sequence>
<organism evidence="2 3">
    <name type="scientific">Armillaria tabescens</name>
    <name type="common">Ringless honey mushroom</name>
    <name type="synonym">Agaricus tabescens</name>
    <dbReference type="NCBI Taxonomy" id="1929756"/>
    <lineage>
        <taxon>Eukaryota</taxon>
        <taxon>Fungi</taxon>
        <taxon>Dikarya</taxon>
        <taxon>Basidiomycota</taxon>
        <taxon>Agaricomycotina</taxon>
        <taxon>Agaricomycetes</taxon>
        <taxon>Agaricomycetidae</taxon>
        <taxon>Agaricales</taxon>
        <taxon>Marasmiineae</taxon>
        <taxon>Physalacriaceae</taxon>
        <taxon>Desarmillaria</taxon>
    </lineage>
</organism>
<protein>
    <submittedName>
        <fullName evidence="2">Uncharacterized protein</fullName>
    </submittedName>
</protein>
<dbReference type="Proteomes" id="UP001175211">
    <property type="component" value="Unassembled WGS sequence"/>
</dbReference>